<reference evidence="2 3" key="1">
    <citation type="submission" date="2014-01" db="EMBL/GenBank/DDBJ databases">
        <title>Roseivivax halodurans JCM 10272 Genome Sequencing.</title>
        <authorList>
            <person name="Lai Q."/>
            <person name="Li G."/>
            <person name="Shao Z."/>
        </authorList>
    </citation>
    <scope>NUCLEOTIDE SEQUENCE [LARGE SCALE GENOMIC DNA]</scope>
    <source>
        <strain evidence="2 3">JCM 10272</strain>
    </source>
</reference>
<feature type="transmembrane region" description="Helical" evidence="1">
    <location>
        <begin position="43"/>
        <end position="64"/>
    </location>
</feature>
<organism evidence="2 3">
    <name type="scientific">Roseivivax halodurans JCM 10272</name>
    <dbReference type="NCBI Taxonomy" id="1449350"/>
    <lineage>
        <taxon>Bacteria</taxon>
        <taxon>Pseudomonadati</taxon>
        <taxon>Pseudomonadota</taxon>
        <taxon>Alphaproteobacteria</taxon>
        <taxon>Rhodobacterales</taxon>
        <taxon>Roseobacteraceae</taxon>
        <taxon>Roseivivax</taxon>
    </lineage>
</organism>
<dbReference type="OrthoDB" id="7874179at2"/>
<keyword evidence="1" id="KW-0472">Membrane</keyword>
<feature type="transmembrane region" description="Helical" evidence="1">
    <location>
        <begin position="12"/>
        <end position="31"/>
    </location>
</feature>
<dbReference type="RefSeq" id="WP_037257275.1">
    <property type="nucleotide sequence ID" value="NZ_JALZ01000001.1"/>
</dbReference>
<evidence type="ECO:0000313" key="3">
    <source>
        <dbReference type="Proteomes" id="UP000022447"/>
    </source>
</evidence>
<accession>X7EK37</accession>
<dbReference type="eggNOG" id="ENOG5031B6A">
    <property type="taxonomic scope" value="Bacteria"/>
</dbReference>
<keyword evidence="1" id="KW-0812">Transmembrane</keyword>
<keyword evidence="1" id="KW-1133">Transmembrane helix</keyword>
<feature type="transmembrane region" description="Helical" evidence="1">
    <location>
        <begin position="108"/>
        <end position="127"/>
    </location>
</feature>
<dbReference type="Proteomes" id="UP000022447">
    <property type="component" value="Unassembled WGS sequence"/>
</dbReference>
<gene>
    <name evidence="2" type="ORF">OCH239_00965</name>
</gene>
<evidence type="ECO:0000313" key="2">
    <source>
        <dbReference type="EMBL" id="ETX16439.1"/>
    </source>
</evidence>
<comment type="caution">
    <text evidence="2">The sequence shown here is derived from an EMBL/GenBank/DDBJ whole genome shotgun (WGS) entry which is preliminary data.</text>
</comment>
<feature type="transmembrane region" description="Helical" evidence="1">
    <location>
        <begin position="84"/>
        <end position="101"/>
    </location>
</feature>
<sequence length="130" mass="13399">MSPLLQPSWPVLALFFAQKFLIAEATLLLALPRVVLGRGPSRIVALLAALLAAAITLTVFAPAAGLTGASWYPAAARALTTGGGLAWPLAALLLLALSSVLPGARHRWIDAATLLLLLAVAALWFAARAA</sequence>
<proteinExistence type="predicted"/>
<protein>
    <submittedName>
        <fullName evidence="2">Uncharacterized protein</fullName>
    </submittedName>
</protein>
<name>X7EK37_9RHOB</name>
<dbReference type="AlphaFoldDB" id="X7EK37"/>
<dbReference type="EMBL" id="JALZ01000001">
    <property type="protein sequence ID" value="ETX16439.1"/>
    <property type="molecule type" value="Genomic_DNA"/>
</dbReference>
<keyword evidence="3" id="KW-1185">Reference proteome</keyword>
<evidence type="ECO:0000256" key="1">
    <source>
        <dbReference type="SAM" id="Phobius"/>
    </source>
</evidence>
<dbReference type="STRING" id="1449350.OCH239_00965"/>